<evidence type="ECO:0000313" key="5">
    <source>
        <dbReference type="Proteomes" id="UP000464178"/>
    </source>
</evidence>
<organism evidence="4 5">
    <name type="scientific">Gemmata massiliana</name>
    <dbReference type="NCBI Taxonomy" id="1210884"/>
    <lineage>
        <taxon>Bacteria</taxon>
        <taxon>Pseudomonadati</taxon>
        <taxon>Planctomycetota</taxon>
        <taxon>Planctomycetia</taxon>
        <taxon>Gemmatales</taxon>
        <taxon>Gemmataceae</taxon>
        <taxon>Gemmata</taxon>
    </lineage>
</organism>
<sequence>MGRYLLLCALVFVAPPLRAAEFDPKPIDEVVTKALKEFDAPGASVVIVKDGQVIYLKGFGVRAKGKDDKVTPDTVFPIASCSKAFTATALAMLAEDGKLKWDDKVHDHLDYFRLSDELADREVTLRDLLCHRTGMPRHDALWSGLSTDGGDVIRRWGRATSSTSFRSKWEYANVPFTTAGVIAGKLDGSDWGSAIKNRIFKPLGMERSSCTWKEGMAPPDHATAHYYGFDKSVSAIGWDEIDHAGGAGCINSTARDMGSWLQFQLAGGMFDGRRFVTERALKETHTSQMLLIPEDPFTVYFPPKVTRFTSYGLGWFVHDYRGANCVSHGGTLTGFRAQCMLVPEKKIGVFVLCNLRPSYVCESVCKTALDALLELPAEDWVAFYKQQLKRLDFVVASAKEKRTTSRKPETKPSLPLKDYAGAFEERAYGRAEVICENDKLMIRWGKYTFRVEHYHFDTFTAIPVEPKDDVISFDRSTFDVQFRLGTNGEVQSMRFFDQEFRRAKK</sequence>
<dbReference type="InterPro" id="IPR021860">
    <property type="entry name" value="Peptidase_S12_Pab87-rel_C"/>
</dbReference>
<feature type="chain" id="PRO_5026780545" description="Beta-lactamase-related domain-containing protein" evidence="1">
    <location>
        <begin position="20"/>
        <end position="505"/>
    </location>
</feature>
<evidence type="ECO:0000313" key="4">
    <source>
        <dbReference type="EMBL" id="VTR92721.1"/>
    </source>
</evidence>
<dbReference type="Gene3D" id="2.40.128.600">
    <property type="match status" value="1"/>
</dbReference>
<keyword evidence="1" id="KW-0732">Signal</keyword>
<protein>
    <recommendedName>
        <fullName evidence="6">Beta-lactamase-related domain-containing protein</fullName>
    </recommendedName>
</protein>
<dbReference type="EMBL" id="LR593886">
    <property type="protein sequence ID" value="VTR92721.1"/>
    <property type="molecule type" value="Genomic_DNA"/>
</dbReference>
<evidence type="ECO:0000259" key="2">
    <source>
        <dbReference type="Pfam" id="PF00144"/>
    </source>
</evidence>
<dbReference type="InterPro" id="IPR050491">
    <property type="entry name" value="AmpC-like"/>
</dbReference>
<feature type="signal peptide" evidence="1">
    <location>
        <begin position="1"/>
        <end position="19"/>
    </location>
</feature>
<dbReference type="AlphaFoldDB" id="A0A6P2CUR1"/>
<reference evidence="4 5" key="1">
    <citation type="submission" date="2019-05" db="EMBL/GenBank/DDBJ databases">
        <authorList>
            <consortium name="Science for Life Laboratories"/>
        </authorList>
    </citation>
    <scope>NUCLEOTIDE SEQUENCE [LARGE SCALE GENOMIC DNA]</scope>
    <source>
        <strain evidence="4">Soil9</strain>
    </source>
</reference>
<dbReference type="PANTHER" id="PTHR46825">
    <property type="entry name" value="D-ALANYL-D-ALANINE-CARBOXYPEPTIDASE/ENDOPEPTIDASE AMPH"/>
    <property type="match status" value="1"/>
</dbReference>
<dbReference type="SUPFAM" id="SSF56601">
    <property type="entry name" value="beta-lactamase/transpeptidase-like"/>
    <property type="match status" value="1"/>
</dbReference>
<evidence type="ECO:0000259" key="3">
    <source>
        <dbReference type="Pfam" id="PF11954"/>
    </source>
</evidence>
<dbReference type="Gene3D" id="3.40.710.10">
    <property type="entry name" value="DD-peptidase/beta-lactamase superfamily"/>
    <property type="match status" value="1"/>
</dbReference>
<dbReference type="InterPro" id="IPR012338">
    <property type="entry name" value="Beta-lactam/transpept-like"/>
</dbReference>
<dbReference type="Proteomes" id="UP000464178">
    <property type="component" value="Chromosome"/>
</dbReference>
<name>A0A6P2CUR1_9BACT</name>
<proteinExistence type="predicted"/>
<dbReference type="Pfam" id="PF00144">
    <property type="entry name" value="Beta-lactamase"/>
    <property type="match status" value="1"/>
</dbReference>
<dbReference type="Pfam" id="PF11954">
    <property type="entry name" value="DUF3471"/>
    <property type="match status" value="1"/>
</dbReference>
<feature type="domain" description="Peptidase S12 Pab87-related C-terminal" evidence="3">
    <location>
        <begin position="406"/>
        <end position="498"/>
    </location>
</feature>
<dbReference type="RefSeq" id="WP_162667543.1">
    <property type="nucleotide sequence ID" value="NZ_LR593886.1"/>
</dbReference>
<evidence type="ECO:0000256" key="1">
    <source>
        <dbReference type="SAM" id="SignalP"/>
    </source>
</evidence>
<dbReference type="PANTHER" id="PTHR46825:SF15">
    <property type="entry name" value="BETA-LACTAMASE-RELATED DOMAIN-CONTAINING PROTEIN"/>
    <property type="match status" value="1"/>
</dbReference>
<keyword evidence="5" id="KW-1185">Reference proteome</keyword>
<dbReference type="KEGG" id="gms:SOIL9_49930"/>
<evidence type="ECO:0008006" key="6">
    <source>
        <dbReference type="Google" id="ProtNLM"/>
    </source>
</evidence>
<feature type="domain" description="Beta-lactamase-related" evidence="2">
    <location>
        <begin position="29"/>
        <end position="359"/>
    </location>
</feature>
<dbReference type="InterPro" id="IPR001466">
    <property type="entry name" value="Beta-lactam-related"/>
</dbReference>
<accession>A0A6P2CUR1</accession>
<gene>
    <name evidence="4" type="ORF">SOIL9_49930</name>
</gene>